<protein>
    <submittedName>
        <fullName evidence="1">N-Dimethylarginine dimethylaminohydrolase</fullName>
    </submittedName>
</protein>
<name>A0A1H2VEQ4_9BACI</name>
<dbReference type="OrthoDB" id="9814070at2"/>
<dbReference type="Pfam" id="PF19420">
    <property type="entry name" value="DDAH_eukar"/>
    <property type="match status" value="1"/>
</dbReference>
<dbReference type="RefSeq" id="WP_091614602.1">
    <property type="nucleotide sequence ID" value="NZ_FNNC01000004.1"/>
</dbReference>
<sequence length="285" mass="32295">MTNTITAYVEDEYSVLADVIMCEPRHMAIKEVINEMQKQHASANIDIEKAVFQHKQLTAVIQEFGAAVHFLPASASLPEQVFTRDIGFVIDDQLILSNMGTSIRSAETMALADWYEQRYGPCSHLKSGTIEGGDVMLSEKLLFIGQSSRTSKEGLDELQRACPNKQIIPVHFDNRHLHLDCIFNILDSSTAIAYEPAFETESLETVKQFFNIISVPEEEQSRLGTNVFSLGRRHVISLPENTHVNKQLREYGFIVHEVPYDEIIKSGGSFRCTTLPLRRERKNHQ</sequence>
<dbReference type="GO" id="GO:0019546">
    <property type="term" value="P:L-arginine deiminase pathway"/>
    <property type="evidence" value="ECO:0007669"/>
    <property type="project" value="TreeGrafter"/>
</dbReference>
<dbReference type="Proteomes" id="UP000199488">
    <property type="component" value="Unassembled WGS sequence"/>
</dbReference>
<evidence type="ECO:0000313" key="2">
    <source>
        <dbReference type="Proteomes" id="UP000199488"/>
    </source>
</evidence>
<accession>A0A1H2VEQ4</accession>
<dbReference type="EMBL" id="FNNC01000004">
    <property type="protein sequence ID" value="SDW66807.1"/>
    <property type="molecule type" value="Genomic_DNA"/>
</dbReference>
<keyword evidence="1" id="KW-0378">Hydrolase</keyword>
<dbReference type="GO" id="GO:0016990">
    <property type="term" value="F:arginine deiminase activity"/>
    <property type="evidence" value="ECO:0007669"/>
    <property type="project" value="TreeGrafter"/>
</dbReference>
<gene>
    <name evidence="1" type="ORF">SAMN05421781_2054</name>
</gene>
<proteinExistence type="predicted"/>
<dbReference type="AlphaFoldDB" id="A0A1H2VEQ4"/>
<evidence type="ECO:0000313" key="1">
    <source>
        <dbReference type="EMBL" id="SDW66807.1"/>
    </source>
</evidence>
<organism evidence="1 2">
    <name type="scientific">Marinococcus luteus</name>
    <dbReference type="NCBI Taxonomy" id="1122204"/>
    <lineage>
        <taxon>Bacteria</taxon>
        <taxon>Bacillati</taxon>
        <taxon>Bacillota</taxon>
        <taxon>Bacilli</taxon>
        <taxon>Bacillales</taxon>
        <taxon>Bacillaceae</taxon>
        <taxon>Marinococcus</taxon>
    </lineage>
</organism>
<dbReference type="PANTHER" id="PTHR47271:SF2">
    <property type="entry name" value="ARGININE DEIMINASE"/>
    <property type="match status" value="1"/>
</dbReference>
<dbReference type="STRING" id="1122204.SAMN05421781_2054"/>
<dbReference type="PANTHER" id="PTHR47271">
    <property type="entry name" value="ARGININE DEIMINASE"/>
    <property type="match status" value="1"/>
</dbReference>
<dbReference type="SUPFAM" id="SSF55909">
    <property type="entry name" value="Pentein"/>
    <property type="match status" value="1"/>
</dbReference>
<reference evidence="1 2" key="1">
    <citation type="submission" date="2016-10" db="EMBL/GenBank/DDBJ databases">
        <authorList>
            <person name="de Groot N.N."/>
        </authorList>
    </citation>
    <scope>NUCLEOTIDE SEQUENCE [LARGE SCALE GENOMIC DNA]</scope>
    <source>
        <strain evidence="1 2">DSM 23126</strain>
    </source>
</reference>
<keyword evidence="2" id="KW-1185">Reference proteome</keyword>
<dbReference type="Gene3D" id="3.75.10.10">
    <property type="entry name" value="L-arginine/glycine Amidinotransferase, Chain A"/>
    <property type="match status" value="1"/>
</dbReference>